<sequence length="123" mass="12912">MDEGTAVSPAGSHHPEHPGRHLGGARHRTGSPGGSPAAGPYATRADVRAPTAAGGSNPGQLFTGPTLLPRAGCADRGREAEAGPRRTGGQARPDGHSGAHCVRRITVVWRVDRVLYRPVRRRY</sequence>
<reference evidence="2" key="1">
    <citation type="journal article" date="2014" name="Int. J. Syst. Evol. Microbiol.">
        <title>Complete genome sequence of Corynebacterium casei LMG S-19264T (=DSM 44701T), isolated from a smear-ripened cheese.</title>
        <authorList>
            <consortium name="US DOE Joint Genome Institute (JGI-PGF)"/>
            <person name="Walter F."/>
            <person name="Albersmeier A."/>
            <person name="Kalinowski J."/>
            <person name="Ruckert C."/>
        </authorList>
    </citation>
    <scope>NUCLEOTIDE SEQUENCE</scope>
    <source>
        <strain evidence="2">JCM 4646</strain>
    </source>
</reference>
<name>A0A919FSK9_9ACTN</name>
<proteinExistence type="predicted"/>
<feature type="compositionally biased region" description="Basic and acidic residues" evidence="1">
    <location>
        <begin position="73"/>
        <end position="84"/>
    </location>
</feature>
<protein>
    <submittedName>
        <fullName evidence="2">Uncharacterized protein</fullName>
    </submittedName>
</protein>
<evidence type="ECO:0000256" key="1">
    <source>
        <dbReference type="SAM" id="MobiDB-lite"/>
    </source>
</evidence>
<evidence type="ECO:0000313" key="3">
    <source>
        <dbReference type="Proteomes" id="UP000617734"/>
    </source>
</evidence>
<organism evidence="2 3">
    <name type="scientific">Kitasatospora indigofera</name>
    <dbReference type="NCBI Taxonomy" id="67307"/>
    <lineage>
        <taxon>Bacteria</taxon>
        <taxon>Bacillati</taxon>
        <taxon>Actinomycetota</taxon>
        <taxon>Actinomycetes</taxon>
        <taxon>Kitasatosporales</taxon>
        <taxon>Streptomycetaceae</taxon>
        <taxon>Kitasatospora</taxon>
    </lineage>
</organism>
<evidence type="ECO:0000313" key="2">
    <source>
        <dbReference type="EMBL" id="GHH71720.1"/>
    </source>
</evidence>
<feature type="region of interest" description="Disordered" evidence="1">
    <location>
        <begin position="1"/>
        <end position="98"/>
    </location>
</feature>
<reference evidence="2" key="2">
    <citation type="submission" date="2020-09" db="EMBL/GenBank/DDBJ databases">
        <authorList>
            <person name="Sun Q."/>
            <person name="Ohkuma M."/>
        </authorList>
    </citation>
    <scope>NUCLEOTIDE SEQUENCE</scope>
    <source>
        <strain evidence="2">JCM 4646</strain>
    </source>
</reference>
<accession>A0A919FSK9</accession>
<keyword evidence="3" id="KW-1185">Reference proteome</keyword>
<dbReference type="AlphaFoldDB" id="A0A919FSK9"/>
<gene>
    <name evidence="2" type="ORF">GCM10018781_33510</name>
</gene>
<dbReference type="Proteomes" id="UP000617734">
    <property type="component" value="Unassembled WGS sequence"/>
</dbReference>
<dbReference type="EMBL" id="BNBO01000016">
    <property type="protein sequence ID" value="GHH71720.1"/>
    <property type="molecule type" value="Genomic_DNA"/>
</dbReference>
<comment type="caution">
    <text evidence="2">The sequence shown here is derived from an EMBL/GenBank/DDBJ whole genome shotgun (WGS) entry which is preliminary data.</text>
</comment>